<gene>
    <name evidence="2" type="ORF">HK105_209113</name>
</gene>
<dbReference type="Gene3D" id="1.25.40.20">
    <property type="entry name" value="Ankyrin repeat-containing domain"/>
    <property type="match status" value="2"/>
</dbReference>
<evidence type="ECO:0000313" key="2">
    <source>
        <dbReference type="EMBL" id="KAL2911416.1"/>
    </source>
</evidence>
<feature type="region of interest" description="Disordered" evidence="1">
    <location>
        <begin position="1"/>
        <end position="23"/>
    </location>
</feature>
<dbReference type="PANTHER" id="PTHR46586">
    <property type="entry name" value="ANKYRIN REPEAT-CONTAINING PROTEIN"/>
    <property type="match status" value="1"/>
</dbReference>
<dbReference type="Pfam" id="PF13637">
    <property type="entry name" value="Ank_4"/>
    <property type="match status" value="2"/>
</dbReference>
<protein>
    <recommendedName>
        <fullName evidence="4">Ankyrin repeat protein</fullName>
    </recommendedName>
</protein>
<accession>A0ABR4MW02</accession>
<proteinExistence type="predicted"/>
<dbReference type="PANTHER" id="PTHR46586:SF3">
    <property type="entry name" value="ANKYRIN REPEAT-CONTAINING PROTEIN"/>
    <property type="match status" value="1"/>
</dbReference>
<dbReference type="InterPro" id="IPR036770">
    <property type="entry name" value="Ankyrin_rpt-contain_sf"/>
</dbReference>
<dbReference type="Proteomes" id="UP001527925">
    <property type="component" value="Unassembled WGS sequence"/>
</dbReference>
<evidence type="ECO:0000256" key="1">
    <source>
        <dbReference type="SAM" id="MobiDB-lite"/>
    </source>
</evidence>
<dbReference type="InterPro" id="IPR002110">
    <property type="entry name" value="Ankyrin_rpt"/>
</dbReference>
<keyword evidence="3" id="KW-1185">Reference proteome</keyword>
<name>A0ABR4MW02_9FUNG</name>
<comment type="caution">
    <text evidence="2">The sequence shown here is derived from an EMBL/GenBank/DDBJ whole genome shotgun (WGS) entry which is preliminary data.</text>
</comment>
<dbReference type="InterPro" id="IPR052050">
    <property type="entry name" value="SecEffector_AnkRepeat"/>
</dbReference>
<organism evidence="2 3">
    <name type="scientific">Polyrhizophydium stewartii</name>
    <dbReference type="NCBI Taxonomy" id="2732419"/>
    <lineage>
        <taxon>Eukaryota</taxon>
        <taxon>Fungi</taxon>
        <taxon>Fungi incertae sedis</taxon>
        <taxon>Chytridiomycota</taxon>
        <taxon>Chytridiomycota incertae sedis</taxon>
        <taxon>Chytridiomycetes</taxon>
        <taxon>Rhizophydiales</taxon>
        <taxon>Rhizophydiales incertae sedis</taxon>
        <taxon>Polyrhizophydium</taxon>
    </lineage>
</organism>
<evidence type="ECO:0000313" key="3">
    <source>
        <dbReference type="Proteomes" id="UP001527925"/>
    </source>
</evidence>
<reference evidence="2 3" key="1">
    <citation type="submission" date="2023-09" db="EMBL/GenBank/DDBJ databases">
        <title>Pangenome analysis of Batrachochytrium dendrobatidis and related Chytrids.</title>
        <authorList>
            <person name="Yacoub M.N."/>
            <person name="Stajich J.E."/>
            <person name="James T.Y."/>
        </authorList>
    </citation>
    <scope>NUCLEOTIDE SEQUENCE [LARGE SCALE GENOMIC DNA]</scope>
    <source>
        <strain evidence="2 3">JEL0888</strain>
    </source>
</reference>
<sequence>MNAAAGPASAEEPPATPAAAWPGASHWDRLPAELHGAIICHAGPLLQVTTGWRAAETLTAAERTQLWREAVEAEWQGDLRTLPPVLPVSGELHAAIRSRAMFDRLKALGNERLNSELLLAAVRHRFDDQLDFGRPRRLVQAALEAGSASLLRELVDRRKVELGCDLAVTAARWGHLDVMRLLVERCVGQQWDHRVMDKAAEFGHLAVVRLLHEVRAEGCSAKALDLAAVGGHTEVVRYLHEHLGVGCTPWAAQGAAMFGHLGTIRLLHEMEAPCFSAAAMDSAAEYGHLPVVEFLHAERTEGCTSKAMDLAALNGHLGVVTFLSEARSEGCTTAAMDGAAQRGHVRVVRYLHFNRAEGCTTLALDSALLFGHTKVVEFLVEHRSEGCTSRGLERARQRGRFELVQRVLDRLPPDLVH</sequence>
<evidence type="ECO:0008006" key="4">
    <source>
        <dbReference type="Google" id="ProtNLM"/>
    </source>
</evidence>
<dbReference type="EMBL" id="JADGIZ020000112">
    <property type="protein sequence ID" value="KAL2911416.1"/>
    <property type="molecule type" value="Genomic_DNA"/>
</dbReference>
<dbReference type="SUPFAM" id="SSF48403">
    <property type="entry name" value="Ankyrin repeat"/>
    <property type="match status" value="1"/>
</dbReference>